<feature type="domain" description="ELP1 first N-terminal beta-propeller" evidence="9">
    <location>
        <begin position="1"/>
        <end position="415"/>
    </location>
</feature>
<dbReference type="InterPro" id="IPR006849">
    <property type="entry name" value="Elp1"/>
</dbReference>
<dbReference type="Pfam" id="PF04762">
    <property type="entry name" value="Beta-prop_ELP1_1st"/>
    <property type="match status" value="1"/>
</dbReference>
<keyword evidence="14" id="KW-0418">Kinase</keyword>
<keyword evidence="3 6" id="KW-0963">Cytoplasm</keyword>
<feature type="coiled-coil region" evidence="7">
    <location>
        <begin position="1287"/>
        <end position="1314"/>
    </location>
</feature>
<accession>A0ABQ8KA15</accession>
<evidence type="ECO:0000256" key="8">
    <source>
        <dbReference type="SAM" id="MobiDB-lite"/>
    </source>
</evidence>
<evidence type="ECO:0000256" key="4">
    <source>
        <dbReference type="ARBA" id="ARBA00022694"/>
    </source>
</evidence>
<dbReference type="Proteomes" id="UP000814176">
    <property type="component" value="Unassembled WGS sequence"/>
</dbReference>
<keyword evidence="7" id="KW-0175">Coiled coil</keyword>
<comment type="subcellular location">
    <subcellularLocation>
        <location evidence="6">Cytoplasm</location>
    </subcellularLocation>
    <subcellularLocation>
        <location evidence="6">Nucleus</location>
    </subcellularLocation>
</comment>
<dbReference type="InterPro" id="IPR056166">
    <property type="entry name" value="TPR_ELP1"/>
</dbReference>
<dbReference type="GO" id="GO:0016301">
    <property type="term" value="F:kinase activity"/>
    <property type="evidence" value="ECO:0007669"/>
    <property type="project" value="UniProtKB-KW"/>
</dbReference>
<comment type="caution">
    <text evidence="14">The sequence shown here is derived from an EMBL/GenBank/DDBJ whole genome shotgun (WGS) entry which is preliminary data.</text>
</comment>
<comment type="pathway">
    <text evidence="1">tRNA modification; 5-methoxycarbonylmethyl-2-thiouridine-tRNA biosynthesis.</text>
</comment>
<keyword evidence="14" id="KW-0808">Transferase</keyword>
<dbReference type="Pfam" id="PF23936">
    <property type="entry name" value="HB_ELP1"/>
    <property type="match status" value="1"/>
</dbReference>
<feature type="compositionally biased region" description="Basic residues" evidence="8">
    <location>
        <begin position="1229"/>
        <end position="1241"/>
    </location>
</feature>
<feature type="domain" description="ELP1 alpha-solenoid" evidence="12">
    <location>
        <begin position="786"/>
        <end position="852"/>
    </location>
</feature>
<sequence length="1370" mass="152063">MRNLSSWKVIPTCLQDQSTSEAAGRSSKRRISHVVVDVDEDALFAASEATDANSRSEIDIWRLSAQDDEQLPTKIAVYSASDAVSSNPWSAGSAPQSTATQEVISLKLLPDTRTIVLITRSGDLLTLLLEHSESQFDVVGSVEAGITAAAWSPDDSLLVLTTGDEKLILMTSTFDVLVEGPLHPTDFGEDAPIALGWGDKKTQFHGSLGKSAAQAGLDLSTVGTSPDDDSMPRVSWRGDGALFVVSAVSPATGENTRSRRMVRVYSHEGALSSTAEPVAGLEHALAWRPSGNLIASTQRFGVEDGLAKGKEGRHDLVFFEQNGLRHGEFALRERNEGKRKPAENATSRTWGYRVKELAWSADSNVLSIWIESDDEDIVQLWTTGNYHWYLKQEIAAPRDSSGGPGRFTSVTWHPEDALRLILTTSSQIIQRTYIWDTYASRSQPLNDTGSVAVFDGTNILLTPFRTQNVPPPMCAFSLGLSPSTPSEPPASKNPRTAVPIHAAFGAEQDVLSVLWESGHVEVYDLHIRIGPGRGKVVSPEKLWAGDVKGVIEPNTSRSYRQIVVLGASNVGNTEDGGKSARLAVLGADTAASTPDVVRVATLTPDGLVDEFELELPSRNGRLLSADDLVLWQAPLGDIFEIDQQNPIPILRCSFPEFCATASQVYTTRADDQAVPLSLYVGLSLSGKLHVVRDEGTARTLANNVTSFTVASGFLIYTTSAHVAQFAPLDTIVDLCSSSPAGSELPELPTWESRRVERGSRIVTAVPSTMSLVLQMPRGNLETINPRPLVMAVVRQHTNSGEYGKAFAACRKHRVELNVLVEQDQESFKTKIPQFVEQVDDVDYINLFLTSIGQGSLPAEIVAELCDGIRTELEMRDLERYVNSILTAHVVKRPPDHEAALTLLLRLKESEPQLVEEAVKYIIFLVDADKLFDTALGMYDFSLVLMIAQHAQKDPREYLPFLRELRALDAHYQRFRIDDHLKRYEKALRDLNDAGAERFDEAMAYVEKHQLYDAALAIWRPTDQYKSVLNIYGDWLFERRDFHSAAFVFRQASKPMKAMIAHEKALEWQELFELAIQEQLPPDELSSMAYRVAEDLAAKKRYSDAARSLLDYAEDVREAVKTLVEGSHFSEARRIIALRSYPELLVEIVHPGALECRAQLAQDIHEMREQLRKQVARLRELRVRKVEEPDAFYGVEDVALHDVDVMTDVSMAPTTFTRYTQAPSSVSRTTSKRSSRSKRKLERKVGSGRKGTVDEEEYLLKSVTKLVGRFNTTQADAASLLSHLLQFTEEHQNEARSLQADLQSLENELRDAVEEIWTKPTPEGDEAADTAPEGWAARMQEHDKQRQVNPLDKVSKPELAKQEWKLRLPVS</sequence>
<evidence type="ECO:0000313" key="15">
    <source>
        <dbReference type="Proteomes" id="UP000814176"/>
    </source>
</evidence>
<evidence type="ECO:0000259" key="9">
    <source>
        <dbReference type="Pfam" id="PF04762"/>
    </source>
</evidence>
<feature type="region of interest" description="Disordered" evidence="8">
    <location>
        <begin position="1219"/>
        <end position="1247"/>
    </location>
</feature>
<dbReference type="Pfam" id="PF23878">
    <property type="entry name" value="TPR_ELP1"/>
    <property type="match status" value="1"/>
</dbReference>
<dbReference type="InterPro" id="IPR056165">
    <property type="entry name" value="Beta-prop_ELP1_2nd"/>
</dbReference>
<feature type="domain" description="ELP1 TPR" evidence="11">
    <location>
        <begin position="971"/>
        <end position="1133"/>
    </location>
</feature>
<evidence type="ECO:0000259" key="10">
    <source>
        <dbReference type="Pfam" id="PF23797"/>
    </source>
</evidence>
<dbReference type="Gene3D" id="2.130.10.10">
    <property type="entry name" value="YVTN repeat-like/Quinoprotein amine dehydrogenase"/>
    <property type="match status" value="1"/>
</dbReference>
<protein>
    <recommendedName>
        <fullName evidence="5 6">Elongator complex protein 1</fullName>
    </recommendedName>
</protein>
<dbReference type="InterPro" id="IPR056169">
    <property type="entry name" value="HB_ELP1"/>
</dbReference>
<comment type="function">
    <text evidence="6">Component of the elongator complex which is required for multiple tRNA modifications, including mcm5U (5-methoxycarbonylmethyl uridine), mcm5s2U (5-methoxycarbonylmethyl-2-thiouridine), and ncm5U (5-carbamoylmethyl uridine). The elongator complex catalyzes formation of carboxymethyluridine in the wobble base at position 34 in tRNAs.</text>
</comment>
<feature type="domain" description="ELP1 alpha-solenoid" evidence="12">
    <location>
        <begin position="861"/>
        <end position="964"/>
    </location>
</feature>
<dbReference type="InterPro" id="IPR056167">
    <property type="entry name" value="A-sol_ELP1"/>
</dbReference>
<evidence type="ECO:0000256" key="2">
    <source>
        <dbReference type="ARBA" id="ARBA00006086"/>
    </source>
</evidence>
<dbReference type="InterPro" id="IPR056164">
    <property type="entry name" value="Beta-prop_ELP1_1st"/>
</dbReference>
<dbReference type="GeneID" id="71997449"/>
<feature type="coiled-coil region" evidence="7">
    <location>
        <begin position="1156"/>
        <end position="1187"/>
    </location>
</feature>
<dbReference type="InterPro" id="IPR015943">
    <property type="entry name" value="WD40/YVTN_repeat-like_dom_sf"/>
</dbReference>
<dbReference type="SUPFAM" id="SSF69322">
    <property type="entry name" value="Tricorn protease domain 2"/>
    <property type="match status" value="1"/>
</dbReference>
<dbReference type="PIRSF" id="PIRSF017233">
    <property type="entry name" value="IKAP"/>
    <property type="match status" value="1"/>
</dbReference>
<evidence type="ECO:0000259" key="13">
    <source>
        <dbReference type="Pfam" id="PF23936"/>
    </source>
</evidence>
<dbReference type="RefSeq" id="XP_047776846.1">
    <property type="nucleotide sequence ID" value="XM_047916717.1"/>
</dbReference>
<keyword evidence="15" id="KW-1185">Reference proteome</keyword>
<dbReference type="Pfam" id="PF23925">
    <property type="entry name" value="A-sol_ELP1"/>
    <property type="match status" value="2"/>
</dbReference>
<comment type="similarity">
    <text evidence="2 6">Belongs to the ELP1/IKA1 family.</text>
</comment>
<reference evidence="14 15" key="1">
    <citation type="journal article" date="2021" name="Environ. Microbiol.">
        <title>Gene family expansions and transcriptome signatures uncover fungal adaptations to wood decay.</title>
        <authorList>
            <person name="Hage H."/>
            <person name="Miyauchi S."/>
            <person name="Viragh M."/>
            <person name="Drula E."/>
            <person name="Min B."/>
            <person name="Chaduli D."/>
            <person name="Navarro D."/>
            <person name="Favel A."/>
            <person name="Norest M."/>
            <person name="Lesage-Meessen L."/>
            <person name="Balint B."/>
            <person name="Merenyi Z."/>
            <person name="de Eugenio L."/>
            <person name="Morin E."/>
            <person name="Martinez A.T."/>
            <person name="Baldrian P."/>
            <person name="Stursova M."/>
            <person name="Martinez M.J."/>
            <person name="Novotny C."/>
            <person name="Magnuson J.K."/>
            <person name="Spatafora J.W."/>
            <person name="Maurice S."/>
            <person name="Pangilinan J."/>
            <person name="Andreopoulos W."/>
            <person name="LaButti K."/>
            <person name="Hundley H."/>
            <person name="Na H."/>
            <person name="Kuo A."/>
            <person name="Barry K."/>
            <person name="Lipzen A."/>
            <person name="Henrissat B."/>
            <person name="Riley R."/>
            <person name="Ahrendt S."/>
            <person name="Nagy L.G."/>
            <person name="Grigoriev I.V."/>
            <person name="Martin F."/>
            <person name="Rosso M.N."/>
        </authorList>
    </citation>
    <scope>NUCLEOTIDE SEQUENCE [LARGE SCALE GENOMIC DNA]</scope>
    <source>
        <strain evidence="14 15">CIRM-BRFM 1785</strain>
    </source>
</reference>
<feature type="domain" description="ELP1 N-terminal second beta-propeller" evidence="10">
    <location>
        <begin position="453"/>
        <end position="762"/>
    </location>
</feature>
<evidence type="ECO:0000256" key="7">
    <source>
        <dbReference type="SAM" id="Coils"/>
    </source>
</evidence>
<name>A0ABQ8KA15_9APHY</name>
<evidence type="ECO:0000256" key="3">
    <source>
        <dbReference type="ARBA" id="ARBA00022490"/>
    </source>
</evidence>
<dbReference type="Pfam" id="PF23797">
    <property type="entry name" value="Beta-prop_ELP1_2nd"/>
    <property type="match status" value="1"/>
</dbReference>
<gene>
    <name evidence="14" type="ORF">C8Q71DRAFT_165871</name>
</gene>
<evidence type="ECO:0000313" key="14">
    <source>
        <dbReference type="EMBL" id="KAH9834190.1"/>
    </source>
</evidence>
<evidence type="ECO:0000256" key="1">
    <source>
        <dbReference type="ARBA" id="ARBA00005043"/>
    </source>
</evidence>
<evidence type="ECO:0000256" key="6">
    <source>
        <dbReference type="PIRNR" id="PIRNR017233"/>
    </source>
</evidence>
<dbReference type="PANTHER" id="PTHR12747:SF0">
    <property type="entry name" value="ELONGATOR COMPLEX PROTEIN 1"/>
    <property type="match status" value="1"/>
</dbReference>
<organism evidence="14 15">
    <name type="scientific">Rhodofomes roseus</name>
    <dbReference type="NCBI Taxonomy" id="34475"/>
    <lineage>
        <taxon>Eukaryota</taxon>
        <taxon>Fungi</taxon>
        <taxon>Dikarya</taxon>
        <taxon>Basidiomycota</taxon>
        <taxon>Agaricomycotina</taxon>
        <taxon>Agaricomycetes</taxon>
        <taxon>Polyporales</taxon>
        <taxon>Rhodofomes</taxon>
    </lineage>
</organism>
<dbReference type="PANTHER" id="PTHR12747">
    <property type="entry name" value="ELONGATOR COMPLEX PROTEIN 1"/>
    <property type="match status" value="1"/>
</dbReference>
<feature type="domain" description="ELP1 three-helical bundle" evidence="13">
    <location>
        <begin position="1148"/>
        <end position="1315"/>
    </location>
</feature>
<keyword evidence="4" id="KW-0819">tRNA processing</keyword>
<dbReference type="EMBL" id="JADCUA010000016">
    <property type="protein sequence ID" value="KAH9834190.1"/>
    <property type="molecule type" value="Genomic_DNA"/>
</dbReference>
<evidence type="ECO:0000259" key="12">
    <source>
        <dbReference type="Pfam" id="PF23925"/>
    </source>
</evidence>
<proteinExistence type="inferred from homology"/>
<keyword evidence="6" id="KW-0539">Nucleus</keyword>
<evidence type="ECO:0000256" key="5">
    <source>
        <dbReference type="ARBA" id="ARBA00029535"/>
    </source>
</evidence>
<evidence type="ECO:0000259" key="11">
    <source>
        <dbReference type="Pfam" id="PF23878"/>
    </source>
</evidence>